<sequence>MKKKKVDLSKKLMLGKETVALLNAEQQYRINGGAATLYITCTEDTRAISSCRATSPGAGQPCCQIP</sequence>
<dbReference type="EMBL" id="FRBL01000016">
    <property type="protein sequence ID" value="SHM98188.1"/>
    <property type="molecule type" value="Genomic_DNA"/>
</dbReference>
<protein>
    <submittedName>
        <fullName evidence="1">Uncharacterized protein</fullName>
    </submittedName>
</protein>
<evidence type="ECO:0000313" key="1">
    <source>
        <dbReference type="EMBL" id="SHM98188.1"/>
    </source>
</evidence>
<proteinExistence type="predicted"/>
<dbReference type="NCBIfam" id="NF038153">
    <property type="entry name" value="lant_leader_L1a"/>
    <property type="match status" value="1"/>
</dbReference>
<dbReference type="STRING" id="1419482.SAMN05444266_11652"/>
<dbReference type="OrthoDB" id="680784at2"/>
<keyword evidence="2" id="KW-1185">Reference proteome</keyword>
<dbReference type="InterPro" id="IPR058238">
    <property type="entry name" value="Lant_leader_dom"/>
</dbReference>
<dbReference type="RefSeq" id="WP_073087776.1">
    <property type="nucleotide sequence ID" value="NZ_FRBL01000016.1"/>
</dbReference>
<accession>A0A1M7N484</accession>
<gene>
    <name evidence="1" type="ORF">SAMN05444266_11652</name>
</gene>
<name>A0A1M7N484_9BACT</name>
<evidence type="ECO:0000313" key="2">
    <source>
        <dbReference type="Proteomes" id="UP000184420"/>
    </source>
</evidence>
<dbReference type="AlphaFoldDB" id="A0A1M7N484"/>
<organism evidence="1 2">
    <name type="scientific">Chitinophaga jiangningensis</name>
    <dbReference type="NCBI Taxonomy" id="1419482"/>
    <lineage>
        <taxon>Bacteria</taxon>
        <taxon>Pseudomonadati</taxon>
        <taxon>Bacteroidota</taxon>
        <taxon>Chitinophagia</taxon>
        <taxon>Chitinophagales</taxon>
        <taxon>Chitinophagaceae</taxon>
        <taxon>Chitinophaga</taxon>
    </lineage>
</organism>
<reference evidence="1 2" key="1">
    <citation type="submission" date="2016-11" db="EMBL/GenBank/DDBJ databases">
        <authorList>
            <person name="Jaros S."/>
            <person name="Januszkiewicz K."/>
            <person name="Wedrychowicz H."/>
        </authorList>
    </citation>
    <scope>NUCLEOTIDE SEQUENCE [LARGE SCALE GENOMIC DNA]</scope>
    <source>
        <strain evidence="1 2">DSM 27406</strain>
    </source>
</reference>
<dbReference type="Proteomes" id="UP000184420">
    <property type="component" value="Unassembled WGS sequence"/>
</dbReference>